<keyword evidence="6" id="KW-0677">Repeat</keyword>
<evidence type="ECO:0000313" key="11">
    <source>
        <dbReference type="EMBL" id="KAK1279865.1"/>
    </source>
</evidence>
<evidence type="ECO:0000256" key="1">
    <source>
        <dbReference type="ARBA" id="ARBA00001798"/>
    </source>
</evidence>
<comment type="cofactor">
    <cofactor evidence="2">
        <name>Zn(2+)</name>
        <dbReference type="ChEBI" id="CHEBI:29105"/>
    </cofactor>
</comment>
<keyword evidence="12" id="KW-1185">Reference proteome</keyword>
<name>A0AAV9BT77_ACOGR</name>
<keyword evidence="8" id="KW-0833">Ubl conjugation pathway</keyword>
<dbReference type="AlphaFoldDB" id="A0AAV9BT77"/>
<dbReference type="PANTHER" id="PTHR11685">
    <property type="entry name" value="RBR FAMILY RING FINGER AND IBR DOMAIN-CONTAINING"/>
    <property type="match status" value="1"/>
</dbReference>
<evidence type="ECO:0000256" key="7">
    <source>
        <dbReference type="ARBA" id="ARBA00022771"/>
    </source>
</evidence>
<evidence type="ECO:0000256" key="5">
    <source>
        <dbReference type="ARBA" id="ARBA00022723"/>
    </source>
</evidence>
<dbReference type="Proteomes" id="UP001179952">
    <property type="component" value="Unassembled WGS sequence"/>
</dbReference>
<evidence type="ECO:0000256" key="2">
    <source>
        <dbReference type="ARBA" id="ARBA00001947"/>
    </source>
</evidence>
<dbReference type="Pfam" id="PF01485">
    <property type="entry name" value="IBR"/>
    <property type="match status" value="1"/>
</dbReference>
<accession>A0AAV9BT77</accession>
<evidence type="ECO:0000259" key="10">
    <source>
        <dbReference type="PROSITE" id="PS51873"/>
    </source>
</evidence>
<dbReference type="InterPro" id="IPR044066">
    <property type="entry name" value="TRIAD_supradom"/>
</dbReference>
<gene>
    <name evidence="11" type="ORF">QJS04_geneDACA020449</name>
</gene>
<organism evidence="11 12">
    <name type="scientific">Acorus gramineus</name>
    <name type="common">Dwarf sweet flag</name>
    <dbReference type="NCBI Taxonomy" id="55184"/>
    <lineage>
        <taxon>Eukaryota</taxon>
        <taxon>Viridiplantae</taxon>
        <taxon>Streptophyta</taxon>
        <taxon>Embryophyta</taxon>
        <taxon>Tracheophyta</taxon>
        <taxon>Spermatophyta</taxon>
        <taxon>Magnoliopsida</taxon>
        <taxon>Liliopsida</taxon>
        <taxon>Acoraceae</taxon>
        <taxon>Acorus</taxon>
    </lineage>
</organism>
<reference evidence="11" key="2">
    <citation type="submission" date="2023-06" db="EMBL/GenBank/DDBJ databases">
        <authorList>
            <person name="Ma L."/>
            <person name="Liu K.-W."/>
            <person name="Li Z."/>
            <person name="Hsiao Y.-Y."/>
            <person name="Qi Y."/>
            <person name="Fu T."/>
            <person name="Tang G."/>
            <person name="Zhang D."/>
            <person name="Sun W.-H."/>
            <person name="Liu D.-K."/>
            <person name="Li Y."/>
            <person name="Chen G.-Z."/>
            <person name="Liu X.-D."/>
            <person name="Liao X.-Y."/>
            <person name="Jiang Y.-T."/>
            <person name="Yu X."/>
            <person name="Hao Y."/>
            <person name="Huang J."/>
            <person name="Zhao X.-W."/>
            <person name="Ke S."/>
            <person name="Chen Y.-Y."/>
            <person name="Wu W.-L."/>
            <person name="Hsu J.-L."/>
            <person name="Lin Y.-F."/>
            <person name="Huang M.-D."/>
            <person name="Li C.-Y."/>
            <person name="Huang L."/>
            <person name="Wang Z.-W."/>
            <person name="Zhao X."/>
            <person name="Zhong W.-Y."/>
            <person name="Peng D.-H."/>
            <person name="Ahmad S."/>
            <person name="Lan S."/>
            <person name="Zhang J.-S."/>
            <person name="Tsai W.-C."/>
            <person name="Van De Peer Y."/>
            <person name="Liu Z.-J."/>
        </authorList>
    </citation>
    <scope>NUCLEOTIDE SEQUENCE</scope>
    <source>
        <strain evidence="11">SCP</strain>
        <tissue evidence="11">Leaves</tissue>
    </source>
</reference>
<dbReference type="EMBL" id="JAUJYN010000001">
    <property type="protein sequence ID" value="KAK1279865.1"/>
    <property type="molecule type" value="Genomic_DNA"/>
</dbReference>
<dbReference type="PROSITE" id="PS51873">
    <property type="entry name" value="TRIAD"/>
    <property type="match status" value="1"/>
</dbReference>
<dbReference type="Gene3D" id="1.20.120.1750">
    <property type="match status" value="1"/>
</dbReference>
<reference evidence="11" key="1">
    <citation type="journal article" date="2023" name="Nat. Commun.">
        <title>Diploid and tetraploid genomes of Acorus and the evolution of monocots.</title>
        <authorList>
            <person name="Ma L."/>
            <person name="Liu K.W."/>
            <person name="Li Z."/>
            <person name="Hsiao Y.Y."/>
            <person name="Qi Y."/>
            <person name="Fu T."/>
            <person name="Tang G.D."/>
            <person name="Zhang D."/>
            <person name="Sun W.H."/>
            <person name="Liu D.K."/>
            <person name="Li Y."/>
            <person name="Chen G.Z."/>
            <person name="Liu X.D."/>
            <person name="Liao X.Y."/>
            <person name="Jiang Y.T."/>
            <person name="Yu X."/>
            <person name="Hao Y."/>
            <person name="Huang J."/>
            <person name="Zhao X.W."/>
            <person name="Ke S."/>
            <person name="Chen Y.Y."/>
            <person name="Wu W.L."/>
            <person name="Hsu J.L."/>
            <person name="Lin Y.F."/>
            <person name="Huang M.D."/>
            <person name="Li C.Y."/>
            <person name="Huang L."/>
            <person name="Wang Z.W."/>
            <person name="Zhao X."/>
            <person name="Zhong W.Y."/>
            <person name="Peng D.H."/>
            <person name="Ahmad S."/>
            <person name="Lan S."/>
            <person name="Zhang J.S."/>
            <person name="Tsai W.C."/>
            <person name="Van de Peer Y."/>
            <person name="Liu Z.J."/>
        </authorList>
    </citation>
    <scope>NUCLEOTIDE SEQUENCE</scope>
    <source>
        <strain evidence="11">SCP</strain>
    </source>
</reference>
<dbReference type="GO" id="GO:0016567">
    <property type="term" value="P:protein ubiquitination"/>
    <property type="evidence" value="ECO:0007669"/>
    <property type="project" value="InterPro"/>
</dbReference>
<evidence type="ECO:0000256" key="4">
    <source>
        <dbReference type="ARBA" id="ARBA00022679"/>
    </source>
</evidence>
<evidence type="ECO:0000256" key="8">
    <source>
        <dbReference type="ARBA" id="ARBA00022786"/>
    </source>
</evidence>
<evidence type="ECO:0000256" key="3">
    <source>
        <dbReference type="ARBA" id="ARBA00012251"/>
    </source>
</evidence>
<dbReference type="SMART" id="SM00647">
    <property type="entry name" value="IBR"/>
    <property type="match status" value="1"/>
</dbReference>
<sequence>MCNSLVDLRWPDKVHCPYNDCSELVVDECKQSNVKRQTKCPICKRLFCYRCRVPWHTGYFCDRHGVRRDKDDVLFDRLALNRSWKRCPKCDRCVELVSGCSYMKCRYVSCFFSLFNETCSI</sequence>
<dbReference type="GO" id="GO:0008270">
    <property type="term" value="F:zinc ion binding"/>
    <property type="evidence" value="ECO:0007669"/>
    <property type="project" value="UniProtKB-KW"/>
</dbReference>
<protein>
    <recommendedName>
        <fullName evidence="3">RBR-type E3 ubiquitin transferase</fullName>
        <ecNumber evidence="3">2.3.2.31</ecNumber>
    </recommendedName>
</protein>
<dbReference type="InterPro" id="IPR031127">
    <property type="entry name" value="E3_UB_ligase_RBR"/>
</dbReference>
<feature type="domain" description="RING-type" evidence="10">
    <location>
        <begin position="1"/>
        <end position="121"/>
    </location>
</feature>
<dbReference type="SUPFAM" id="SSF57850">
    <property type="entry name" value="RING/U-box"/>
    <property type="match status" value="2"/>
</dbReference>
<keyword evidence="5" id="KW-0479">Metal-binding</keyword>
<dbReference type="EC" id="2.3.2.31" evidence="3"/>
<keyword evidence="4" id="KW-0808">Transferase</keyword>
<comment type="catalytic activity">
    <reaction evidence="1">
        <text>[E2 ubiquitin-conjugating enzyme]-S-ubiquitinyl-L-cysteine + [acceptor protein]-L-lysine = [E2 ubiquitin-conjugating enzyme]-L-cysteine + [acceptor protein]-N(6)-ubiquitinyl-L-lysine.</text>
        <dbReference type="EC" id="2.3.2.31"/>
    </reaction>
</comment>
<evidence type="ECO:0000313" key="12">
    <source>
        <dbReference type="Proteomes" id="UP001179952"/>
    </source>
</evidence>
<evidence type="ECO:0000256" key="9">
    <source>
        <dbReference type="ARBA" id="ARBA00022833"/>
    </source>
</evidence>
<dbReference type="InterPro" id="IPR002867">
    <property type="entry name" value="IBR_dom"/>
</dbReference>
<keyword evidence="7" id="KW-0863">Zinc-finger</keyword>
<comment type="caution">
    <text evidence="11">The sequence shown here is derived from an EMBL/GenBank/DDBJ whole genome shotgun (WGS) entry which is preliminary data.</text>
</comment>
<evidence type="ECO:0000256" key="6">
    <source>
        <dbReference type="ARBA" id="ARBA00022737"/>
    </source>
</evidence>
<keyword evidence="9" id="KW-0862">Zinc</keyword>
<proteinExistence type="predicted"/>
<dbReference type="GO" id="GO:0061630">
    <property type="term" value="F:ubiquitin protein ligase activity"/>
    <property type="evidence" value="ECO:0007669"/>
    <property type="project" value="UniProtKB-EC"/>
</dbReference>